<sequence>MDRSDHNISTDHHPEGSDARPKDTLDRDQGETPQPSPSPSHGKGPVVDEEGRPLSGDGLTKSETPVVRPSTAERMDK</sequence>
<dbReference type="Proteomes" id="UP000322077">
    <property type="component" value="Unassembled WGS sequence"/>
</dbReference>
<name>A0A5D9CC68_9SPHN</name>
<feature type="compositionally biased region" description="Basic and acidic residues" evidence="1">
    <location>
        <begin position="1"/>
        <end position="30"/>
    </location>
</feature>
<keyword evidence="3" id="KW-1185">Reference proteome</keyword>
<organism evidence="2 3">
    <name type="scientific">Sphingomonas montanisoli</name>
    <dbReference type="NCBI Taxonomy" id="2606412"/>
    <lineage>
        <taxon>Bacteria</taxon>
        <taxon>Pseudomonadati</taxon>
        <taxon>Pseudomonadota</taxon>
        <taxon>Alphaproteobacteria</taxon>
        <taxon>Sphingomonadales</taxon>
        <taxon>Sphingomonadaceae</taxon>
        <taxon>Sphingomonas</taxon>
    </lineage>
</organism>
<dbReference type="AlphaFoldDB" id="A0A5D9CC68"/>
<gene>
    <name evidence="2" type="ORF">FYJ91_00810</name>
</gene>
<comment type="caution">
    <text evidence="2">The sequence shown here is derived from an EMBL/GenBank/DDBJ whole genome shotgun (WGS) entry which is preliminary data.</text>
</comment>
<reference evidence="2 3" key="1">
    <citation type="submission" date="2019-08" db="EMBL/GenBank/DDBJ databases">
        <authorList>
            <person name="Wang G."/>
            <person name="Xu Z."/>
        </authorList>
    </citation>
    <scope>NUCLEOTIDE SEQUENCE [LARGE SCALE GENOMIC DNA]</scope>
    <source>
        <strain evidence="2 3">ZX</strain>
    </source>
</reference>
<evidence type="ECO:0000256" key="1">
    <source>
        <dbReference type="SAM" id="MobiDB-lite"/>
    </source>
</evidence>
<dbReference type="RefSeq" id="WP_149520388.1">
    <property type="nucleotide sequence ID" value="NZ_VTOU01000001.1"/>
</dbReference>
<dbReference type="EMBL" id="VTOU01000001">
    <property type="protein sequence ID" value="TZG28722.1"/>
    <property type="molecule type" value="Genomic_DNA"/>
</dbReference>
<feature type="region of interest" description="Disordered" evidence="1">
    <location>
        <begin position="1"/>
        <end position="77"/>
    </location>
</feature>
<proteinExistence type="predicted"/>
<evidence type="ECO:0000313" key="3">
    <source>
        <dbReference type="Proteomes" id="UP000322077"/>
    </source>
</evidence>
<evidence type="ECO:0000313" key="2">
    <source>
        <dbReference type="EMBL" id="TZG28722.1"/>
    </source>
</evidence>
<accession>A0A5D9CC68</accession>
<protein>
    <submittedName>
        <fullName evidence="2">Uncharacterized protein</fullName>
    </submittedName>
</protein>